<evidence type="ECO:0000313" key="3">
    <source>
        <dbReference type="Proteomes" id="UP000030651"/>
    </source>
</evidence>
<protein>
    <recommendedName>
        <fullName evidence="1">SGNH hydrolase-type esterase domain-containing protein</fullName>
    </recommendedName>
</protein>
<dbReference type="Gene3D" id="3.40.50.1110">
    <property type="entry name" value="SGNH hydrolase"/>
    <property type="match status" value="1"/>
</dbReference>
<keyword evidence="3" id="KW-1185">Reference proteome</keyword>
<dbReference type="RefSeq" id="XP_007827319.1">
    <property type="nucleotide sequence ID" value="XM_007829128.1"/>
</dbReference>
<dbReference type="OMA" id="MGNHIAD"/>
<dbReference type="GO" id="GO:0004622">
    <property type="term" value="F:phosphatidylcholine lysophospholipase activity"/>
    <property type="evidence" value="ECO:0007669"/>
    <property type="project" value="TreeGrafter"/>
</dbReference>
<dbReference type="HOGENOM" id="CLU_065222_1_0_1"/>
<dbReference type="PANTHER" id="PTHR30383">
    <property type="entry name" value="THIOESTERASE 1/PROTEASE 1/LYSOPHOSPHOLIPASE L1"/>
    <property type="match status" value="1"/>
</dbReference>
<dbReference type="Pfam" id="PF13472">
    <property type="entry name" value="Lipase_GDSL_2"/>
    <property type="match status" value="1"/>
</dbReference>
<dbReference type="SUPFAM" id="SSF52266">
    <property type="entry name" value="SGNH hydrolase"/>
    <property type="match status" value="1"/>
</dbReference>
<evidence type="ECO:0000259" key="1">
    <source>
        <dbReference type="Pfam" id="PF13472"/>
    </source>
</evidence>
<dbReference type="KEGG" id="pfy:PFICI_00547"/>
<dbReference type="AlphaFoldDB" id="W3XL59"/>
<accession>W3XL59</accession>
<dbReference type="OrthoDB" id="408760at2759"/>
<dbReference type="InterPro" id="IPR013830">
    <property type="entry name" value="SGNH_hydro"/>
</dbReference>
<dbReference type="CDD" id="cd00229">
    <property type="entry name" value="SGNH_hydrolase"/>
    <property type="match status" value="1"/>
</dbReference>
<dbReference type="InterPro" id="IPR051532">
    <property type="entry name" value="Ester_Hydrolysis_Enzymes"/>
</dbReference>
<reference evidence="3" key="1">
    <citation type="journal article" date="2015" name="BMC Genomics">
        <title>Genomic and transcriptomic analysis of the endophytic fungus Pestalotiopsis fici reveals its lifestyle and high potential for synthesis of natural products.</title>
        <authorList>
            <person name="Wang X."/>
            <person name="Zhang X."/>
            <person name="Liu L."/>
            <person name="Xiang M."/>
            <person name="Wang W."/>
            <person name="Sun X."/>
            <person name="Che Y."/>
            <person name="Guo L."/>
            <person name="Liu G."/>
            <person name="Guo L."/>
            <person name="Wang C."/>
            <person name="Yin W.B."/>
            <person name="Stadler M."/>
            <person name="Zhang X."/>
            <person name="Liu X."/>
        </authorList>
    </citation>
    <scope>NUCLEOTIDE SEQUENCE [LARGE SCALE GENOMIC DNA]</scope>
    <source>
        <strain evidence="3">W106-1 / CGMCC3.15140</strain>
    </source>
</reference>
<sequence>MGSNSGRSPLRVLCLGDSLTGGFPAQHPYGGKLEERLEAAFPTTHHVEVEVDGVPGEMVTGGRFARRMRNLWRMYPDERAFDWTIVLGGTNDLAWRHPASEVLQELERVWAIPLSKGSKVLALTIPECKVVNEALDEARKTINDGIKACNKQNFYTFDLHKAVPFHSMSTEDRVKYWDPDGVHFTEAGYDLIGEKVAEGLIKILHLEEAQSTEISSIVSDERQRKLIEELIFEEERGNPRLLSQGWIIVRKRDLD</sequence>
<dbReference type="GeneID" id="19265560"/>
<organism evidence="2 3">
    <name type="scientific">Pestalotiopsis fici (strain W106-1 / CGMCC3.15140)</name>
    <dbReference type="NCBI Taxonomy" id="1229662"/>
    <lineage>
        <taxon>Eukaryota</taxon>
        <taxon>Fungi</taxon>
        <taxon>Dikarya</taxon>
        <taxon>Ascomycota</taxon>
        <taxon>Pezizomycotina</taxon>
        <taxon>Sordariomycetes</taxon>
        <taxon>Xylariomycetidae</taxon>
        <taxon>Amphisphaeriales</taxon>
        <taxon>Sporocadaceae</taxon>
        <taxon>Pestalotiopsis</taxon>
    </lineage>
</organism>
<dbReference type="InterPro" id="IPR036514">
    <property type="entry name" value="SGNH_hydro_sf"/>
</dbReference>
<gene>
    <name evidence="2" type="ORF">PFICI_00547</name>
</gene>
<name>W3XL59_PESFW</name>
<dbReference type="PANTHER" id="PTHR30383:SF19">
    <property type="entry name" value="FIBRONECTIN TYPE-III DOMAIN-CONTAINING PROTEIN"/>
    <property type="match status" value="1"/>
</dbReference>
<dbReference type="InParanoid" id="W3XL59"/>
<evidence type="ECO:0000313" key="2">
    <source>
        <dbReference type="EMBL" id="ETS86719.1"/>
    </source>
</evidence>
<dbReference type="eggNOG" id="ENOG502S78G">
    <property type="taxonomic scope" value="Eukaryota"/>
</dbReference>
<dbReference type="EMBL" id="KI912109">
    <property type="protein sequence ID" value="ETS86719.1"/>
    <property type="molecule type" value="Genomic_DNA"/>
</dbReference>
<proteinExistence type="predicted"/>
<dbReference type="Proteomes" id="UP000030651">
    <property type="component" value="Unassembled WGS sequence"/>
</dbReference>
<feature type="domain" description="SGNH hydrolase-type esterase" evidence="1">
    <location>
        <begin position="14"/>
        <end position="191"/>
    </location>
</feature>